<dbReference type="InterPro" id="IPR036770">
    <property type="entry name" value="Ankyrin_rpt-contain_sf"/>
</dbReference>
<dbReference type="Proteomes" id="UP001054902">
    <property type="component" value="Unassembled WGS sequence"/>
</dbReference>
<name>A0AAD3CDZ9_9STRA</name>
<evidence type="ECO:0008006" key="4">
    <source>
        <dbReference type="Google" id="ProtNLM"/>
    </source>
</evidence>
<evidence type="ECO:0000313" key="3">
    <source>
        <dbReference type="Proteomes" id="UP001054902"/>
    </source>
</evidence>
<dbReference type="EMBL" id="BLLK01000019">
    <property type="protein sequence ID" value="GFH44108.1"/>
    <property type="molecule type" value="Genomic_DNA"/>
</dbReference>
<accession>A0AAD3CDZ9</accession>
<comment type="caution">
    <text evidence="2">The sequence shown here is derived from an EMBL/GenBank/DDBJ whole genome shotgun (WGS) entry which is preliminary data.</text>
</comment>
<reference evidence="2 3" key="1">
    <citation type="journal article" date="2021" name="Sci. Rep.">
        <title>The genome of the diatom Chaetoceros tenuissimus carries an ancient integrated fragment of an extant virus.</title>
        <authorList>
            <person name="Hongo Y."/>
            <person name="Kimura K."/>
            <person name="Takaki Y."/>
            <person name="Yoshida Y."/>
            <person name="Baba S."/>
            <person name="Kobayashi G."/>
            <person name="Nagasaki K."/>
            <person name="Hano T."/>
            <person name="Tomaru Y."/>
        </authorList>
    </citation>
    <scope>NUCLEOTIDE SEQUENCE [LARGE SCALE GENOMIC DNA]</scope>
    <source>
        <strain evidence="2 3">NIES-3715</strain>
    </source>
</reference>
<protein>
    <recommendedName>
        <fullName evidence="4">Ankyrin repeat protein</fullName>
    </recommendedName>
</protein>
<gene>
    <name evidence="2" type="ORF">CTEN210_00582</name>
</gene>
<keyword evidence="3" id="KW-1185">Reference proteome</keyword>
<feature type="compositionally biased region" description="Basic residues" evidence="1">
    <location>
        <begin position="387"/>
        <end position="402"/>
    </location>
</feature>
<proteinExistence type="predicted"/>
<dbReference type="Gene3D" id="1.25.40.20">
    <property type="entry name" value="Ankyrin repeat-containing domain"/>
    <property type="match status" value="1"/>
</dbReference>
<evidence type="ECO:0000313" key="2">
    <source>
        <dbReference type="EMBL" id="GFH44108.1"/>
    </source>
</evidence>
<dbReference type="AlphaFoldDB" id="A0AAD3CDZ9"/>
<organism evidence="2 3">
    <name type="scientific">Chaetoceros tenuissimus</name>
    <dbReference type="NCBI Taxonomy" id="426638"/>
    <lineage>
        <taxon>Eukaryota</taxon>
        <taxon>Sar</taxon>
        <taxon>Stramenopiles</taxon>
        <taxon>Ochrophyta</taxon>
        <taxon>Bacillariophyta</taxon>
        <taxon>Coscinodiscophyceae</taxon>
        <taxon>Chaetocerotophycidae</taxon>
        <taxon>Chaetocerotales</taxon>
        <taxon>Chaetocerotaceae</taxon>
        <taxon>Chaetoceros</taxon>
    </lineage>
</organism>
<evidence type="ECO:0000256" key="1">
    <source>
        <dbReference type="SAM" id="MobiDB-lite"/>
    </source>
</evidence>
<feature type="region of interest" description="Disordered" evidence="1">
    <location>
        <begin position="376"/>
        <end position="402"/>
    </location>
</feature>
<sequence>MNISTLKSNLDFFNNIYYHEEWKDEKCKNEILKAIEKCNEKIENAFGKSLHRLEKHKPAVEAVEKVVNKFPSTLLYENEAKDGQIPIHHEASHGSFEYIQVLVMEGIKYKVGAEDERGGLLIEDPNDHDEWNTLQMLSYYSYPDDDDDEDAKRLDVLKELRKIGLLVKQDIREHELLFTSCSKQSKKRFEYLVSWDPDALIDTRVDRKPFAHAIATSEQLPVFLESSFKYYPNKGGLLFLKDDAGNTAFDTMCDEIGAKETMKILYDLLTPKSDYPILHHVLVNAPQHEELFMEYFPWAYHLKDQNNRTLHQAVLAAGPDVMNLNKHLFASLSDNRIRKKDPLTTLYPFAAMAAGEHADLKKSFYLLRRHPSVLDRHARASTDRQSNSRRRKKRKRGDKNDA</sequence>